<dbReference type="STRING" id="1093900.A0A507BDS3"/>
<keyword evidence="10" id="KW-1185">Reference proteome</keyword>
<dbReference type="OrthoDB" id="3039123at2759"/>
<reference evidence="9 10" key="1">
    <citation type="submission" date="2019-06" db="EMBL/GenBank/DDBJ databases">
        <title>Draft genome sequence of the filamentous fungus Phialemoniopsis curvata isolated from diesel fuel.</title>
        <authorList>
            <person name="Varaljay V.A."/>
            <person name="Lyon W.J."/>
            <person name="Crouch A.L."/>
            <person name="Drake C.E."/>
            <person name="Hollomon J.M."/>
            <person name="Nadeau L.J."/>
            <person name="Nunn H.S."/>
            <person name="Stevenson B.S."/>
            <person name="Bojanowski C.L."/>
            <person name="Crookes-Goodson W.J."/>
        </authorList>
    </citation>
    <scope>NUCLEOTIDE SEQUENCE [LARGE SCALE GENOMIC DNA]</scope>
    <source>
        <strain evidence="9 10">D216</strain>
    </source>
</reference>
<keyword evidence="6" id="KW-0106">Calcium</keyword>
<organism evidence="9 10">
    <name type="scientific">Thyridium curvatum</name>
    <dbReference type="NCBI Taxonomy" id="1093900"/>
    <lineage>
        <taxon>Eukaryota</taxon>
        <taxon>Fungi</taxon>
        <taxon>Dikarya</taxon>
        <taxon>Ascomycota</taxon>
        <taxon>Pezizomycotina</taxon>
        <taxon>Sordariomycetes</taxon>
        <taxon>Sordariomycetidae</taxon>
        <taxon>Thyridiales</taxon>
        <taxon>Thyridiaceae</taxon>
        <taxon>Thyridium</taxon>
    </lineage>
</organism>
<accession>A0A507BDS3</accession>
<keyword evidence="4 8" id="KW-0732">Signal</keyword>
<dbReference type="GO" id="GO:0046872">
    <property type="term" value="F:metal ion binding"/>
    <property type="evidence" value="ECO:0007669"/>
    <property type="project" value="UniProtKB-KW"/>
</dbReference>
<evidence type="ECO:0000256" key="5">
    <source>
        <dbReference type="ARBA" id="ARBA00022801"/>
    </source>
</evidence>
<dbReference type="Proteomes" id="UP000319257">
    <property type="component" value="Unassembled WGS sequence"/>
</dbReference>
<evidence type="ECO:0000256" key="2">
    <source>
        <dbReference type="ARBA" id="ARBA00022487"/>
    </source>
</evidence>
<keyword evidence="2" id="KW-0719">Serine esterase</keyword>
<dbReference type="PANTHER" id="PTHR33938:SF2">
    <property type="entry name" value="CARBOXYLIC ESTER HYDROLASE"/>
    <property type="match status" value="1"/>
</dbReference>
<evidence type="ECO:0000313" key="9">
    <source>
        <dbReference type="EMBL" id="TPX18097.1"/>
    </source>
</evidence>
<sequence>MRLARLLVNLSGVLVAQSTATFNSDAAFFAARSDKPKSACSICAFRGLLPKNASVVSAIQVEAGGSYGEGPANVAYPINATELPELCAVTISVRSSKTTFYRFGMFLPVDWNERFLAVGNGGLAGGINWADMGYGTRYGHAVISTDTGHNSTAWDVTWAFRSEDKRKDWGYRAMEGSVKLGKQLVEAYYQKKIQFSYYSGTSTGGRQGLKEIQLHADSFDGALLGAPAWWVSHLSSSGSYWKSINLPLGAPHSIPVSSLKTIADEVMRQCDEVDGVKDGIISDTNGCKFDVNALACDKSCANTNANASACLVPAQIDTLKTIYSNYSINGSLIYPGMELSSELMWPSSVVSDQPPVNGYINYFLLDDPDWIWEQYNDSLVAMAIERDPGNSTPDDYAAMGEFAKRGGKMIMFHGWADGLIVPKSSLLLREFIANATADESELDNWFRLFMAPGMQHSRGTAVGAPWYIAGAGQTRGRPGPRELDNPKHNGLLALMDWVEKGTSVDQIIATSFKNDSDPAAGFLRQRPWCVYPKKQLFKGGDEKKAENWECT</sequence>
<feature type="signal peptide" evidence="8">
    <location>
        <begin position="1"/>
        <end position="18"/>
    </location>
</feature>
<dbReference type="Pfam" id="PF07519">
    <property type="entry name" value="Tannase"/>
    <property type="match status" value="2"/>
</dbReference>
<dbReference type="RefSeq" id="XP_030999808.1">
    <property type="nucleotide sequence ID" value="XM_031134593.1"/>
</dbReference>
<dbReference type="AlphaFoldDB" id="A0A507BDS3"/>
<keyword evidence="3" id="KW-0479">Metal-binding</keyword>
<dbReference type="SUPFAM" id="SSF53474">
    <property type="entry name" value="alpha/beta-Hydrolases"/>
    <property type="match status" value="1"/>
</dbReference>
<protein>
    <recommendedName>
        <fullName evidence="8">Carboxylic ester hydrolase</fullName>
        <ecNumber evidence="8">3.1.1.-</ecNumber>
    </recommendedName>
</protein>
<dbReference type="GO" id="GO:0030600">
    <property type="term" value="F:feruloyl esterase activity"/>
    <property type="evidence" value="ECO:0007669"/>
    <property type="project" value="UniProtKB-ARBA"/>
</dbReference>
<comment type="similarity">
    <text evidence="1 8">Belongs to the tannase family.</text>
</comment>
<dbReference type="InParanoid" id="A0A507BDS3"/>
<keyword evidence="7" id="KW-1015">Disulfide bond</keyword>
<dbReference type="InterPro" id="IPR029058">
    <property type="entry name" value="AB_hydrolase_fold"/>
</dbReference>
<name>A0A507BDS3_9PEZI</name>
<keyword evidence="5 8" id="KW-0378">Hydrolase</keyword>
<evidence type="ECO:0000256" key="4">
    <source>
        <dbReference type="ARBA" id="ARBA00022729"/>
    </source>
</evidence>
<dbReference type="GeneID" id="41979268"/>
<feature type="chain" id="PRO_5021479278" description="Carboxylic ester hydrolase" evidence="8">
    <location>
        <begin position="19"/>
        <end position="551"/>
    </location>
</feature>
<dbReference type="EC" id="3.1.1.-" evidence="8"/>
<dbReference type="InterPro" id="IPR011118">
    <property type="entry name" value="Tannase/feruloyl_esterase"/>
</dbReference>
<evidence type="ECO:0000256" key="6">
    <source>
        <dbReference type="ARBA" id="ARBA00022837"/>
    </source>
</evidence>
<evidence type="ECO:0000256" key="1">
    <source>
        <dbReference type="ARBA" id="ARBA00006249"/>
    </source>
</evidence>
<dbReference type="EMBL" id="SKBQ01000120">
    <property type="protein sequence ID" value="TPX18097.1"/>
    <property type="molecule type" value="Genomic_DNA"/>
</dbReference>
<evidence type="ECO:0000313" key="10">
    <source>
        <dbReference type="Proteomes" id="UP000319257"/>
    </source>
</evidence>
<gene>
    <name evidence="9" type="ORF">E0L32_011821</name>
</gene>
<proteinExistence type="inferred from homology"/>
<evidence type="ECO:0000256" key="7">
    <source>
        <dbReference type="ARBA" id="ARBA00023157"/>
    </source>
</evidence>
<evidence type="ECO:0000256" key="8">
    <source>
        <dbReference type="RuleBase" id="RU361238"/>
    </source>
</evidence>
<evidence type="ECO:0000256" key="3">
    <source>
        <dbReference type="ARBA" id="ARBA00022723"/>
    </source>
</evidence>
<comment type="caution">
    <text evidence="9">The sequence shown here is derived from an EMBL/GenBank/DDBJ whole genome shotgun (WGS) entry which is preliminary data.</text>
</comment>
<dbReference type="PANTHER" id="PTHR33938">
    <property type="entry name" value="FERULOYL ESTERASE B-RELATED"/>
    <property type="match status" value="1"/>
</dbReference>